<dbReference type="RefSeq" id="WP_012966047.1">
    <property type="nucleotide sequence ID" value="NC_013849.1"/>
</dbReference>
<accession>D3RYZ4</accession>
<dbReference type="Pfam" id="PF04014">
    <property type="entry name" value="MazE_antitoxin"/>
    <property type="match status" value="1"/>
</dbReference>
<protein>
    <submittedName>
        <fullName evidence="2">Transcriptional regulator, AbrB family</fullName>
    </submittedName>
</protein>
<dbReference type="Proteomes" id="UP000002613">
    <property type="component" value="Chromosome"/>
</dbReference>
<dbReference type="InterPro" id="IPR007159">
    <property type="entry name" value="SpoVT-AbrB_dom"/>
</dbReference>
<evidence type="ECO:0000313" key="2">
    <source>
        <dbReference type="EMBL" id="ADC65707.1"/>
    </source>
</evidence>
<proteinExistence type="predicted"/>
<dbReference type="NCBIfam" id="TIGR01439">
    <property type="entry name" value="lp_hng_hel_AbrB"/>
    <property type="match status" value="1"/>
</dbReference>
<dbReference type="GO" id="GO:0003677">
    <property type="term" value="F:DNA binding"/>
    <property type="evidence" value="ECO:0007669"/>
    <property type="project" value="InterPro"/>
</dbReference>
<dbReference type="EMBL" id="CP001899">
    <property type="protein sequence ID" value="ADC65707.1"/>
    <property type="molecule type" value="Genomic_DNA"/>
</dbReference>
<dbReference type="Gene3D" id="2.10.260.10">
    <property type="match status" value="1"/>
</dbReference>
<dbReference type="SUPFAM" id="SSF89447">
    <property type="entry name" value="AbrB/MazE/MraZ-like"/>
    <property type="match status" value="1"/>
</dbReference>
<dbReference type="SMART" id="SM00966">
    <property type="entry name" value="SpoVT_AbrB"/>
    <property type="match status" value="1"/>
</dbReference>
<dbReference type="AlphaFoldDB" id="D3RYZ4"/>
<dbReference type="KEGG" id="fpl:Ferp_1556"/>
<keyword evidence="3" id="KW-1185">Reference proteome</keyword>
<evidence type="ECO:0000313" key="3">
    <source>
        <dbReference type="Proteomes" id="UP000002613"/>
    </source>
</evidence>
<reference evidence="2 3" key="2">
    <citation type="journal article" date="2011" name="Stand. Genomic Sci.">
        <title>Complete genome sequence of Ferroglobus placidus AEDII12DO.</title>
        <authorList>
            <person name="Anderson I."/>
            <person name="Risso C."/>
            <person name="Holmes D."/>
            <person name="Lucas S."/>
            <person name="Copeland A."/>
            <person name="Lapidus A."/>
            <person name="Cheng J.F."/>
            <person name="Bruce D."/>
            <person name="Goodwin L."/>
            <person name="Pitluck S."/>
            <person name="Saunders E."/>
            <person name="Brettin T."/>
            <person name="Detter J.C."/>
            <person name="Han C."/>
            <person name="Tapia R."/>
            <person name="Larimer F."/>
            <person name="Land M."/>
            <person name="Hauser L."/>
            <person name="Woyke T."/>
            <person name="Lovley D."/>
            <person name="Kyrpides N."/>
            <person name="Ivanova N."/>
        </authorList>
    </citation>
    <scope>NUCLEOTIDE SEQUENCE [LARGE SCALE GENOMIC DNA]</scope>
    <source>
        <strain evidence="3">DSM 10642 / AEDII12DO</strain>
    </source>
</reference>
<gene>
    <name evidence="2" type="ordered locus">Ferp_1556</name>
</gene>
<name>D3RYZ4_FERPA</name>
<dbReference type="eggNOG" id="arCOG00817">
    <property type="taxonomic scope" value="Archaea"/>
</dbReference>
<dbReference type="OrthoDB" id="30861at2157"/>
<reference evidence="3" key="1">
    <citation type="submission" date="2010-02" db="EMBL/GenBank/DDBJ databases">
        <title>Complete sequence of Ferroglobus placidus DSM 10642.</title>
        <authorList>
            <consortium name="US DOE Joint Genome Institute"/>
            <person name="Lucas S."/>
            <person name="Copeland A."/>
            <person name="Lapidus A."/>
            <person name="Cheng J.-F."/>
            <person name="Bruce D."/>
            <person name="Goodwin L."/>
            <person name="Pitluck S."/>
            <person name="Saunders E."/>
            <person name="Brettin T."/>
            <person name="Detter J.C."/>
            <person name="Han C."/>
            <person name="Tapia R."/>
            <person name="Larimer F."/>
            <person name="Land M."/>
            <person name="Hauser L."/>
            <person name="Kyrpides N."/>
            <person name="Ivanova N."/>
            <person name="Holmes D."/>
            <person name="Lovley D."/>
            <person name="Kyrpides N."/>
            <person name="Anderson I.J."/>
            <person name="Woyke T."/>
        </authorList>
    </citation>
    <scope>NUCLEOTIDE SEQUENCE [LARGE SCALE GENOMIC DNA]</scope>
    <source>
        <strain evidence="3">DSM 10642 / AEDII12DO</strain>
    </source>
</reference>
<sequence length="49" mass="5758">MRVKVTRNYQITIPAEIRRKVNLRLGDVVDVTYDEKTGEIRIKKILDSL</sequence>
<organism evidence="2 3">
    <name type="scientific">Ferroglobus placidus (strain DSM 10642 / AEDII12DO)</name>
    <dbReference type="NCBI Taxonomy" id="589924"/>
    <lineage>
        <taxon>Archaea</taxon>
        <taxon>Methanobacteriati</taxon>
        <taxon>Methanobacteriota</taxon>
        <taxon>Archaeoglobi</taxon>
        <taxon>Archaeoglobales</taxon>
        <taxon>Archaeoglobaceae</taxon>
        <taxon>Ferroglobus</taxon>
    </lineage>
</organism>
<dbReference type="InterPro" id="IPR037914">
    <property type="entry name" value="SpoVT-AbrB_sf"/>
</dbReference>
<dbReference type="GeneID" id="8779077"/>
<dbReference type="STRING" id="589924.Ferp_1556"/>
<dbReference type="HOGENOM" id="CLU_3075520_0_0_2"/>
<feature type="domain" description="SpoVT-AbrB" evidence="1">
    <location>
        <begin position="3"/>
        <end position="48"/>
    </location>
</feature>
<evidence type="ECO:0000259" key="1">
    <source>
        <dbReference type="SMART" id="SM00966"/>
    </source>
</evidence>
<dbReference type="PaxDb" id="589924-Ferp_1556"/>